<gene>
    <name evidence="2" type="ORF">GOCE00092_LOCUS22518</name>
</gene>
<feature type="compositionally biased region" description="Low complexity" evidence="1">
    <location>
        <begin position="595"/>
        <end position="612"/>
    </location>
</feature>
<feature type="compositionally biased region" description="Basic and acidic residues" evidence="1">
    <location>
        <begin position="450"/>
        <end position="461"/>
    </location>
</feature>
<feature type="region of interest" description="Disordered" evidence="1">
    <location>
        <begin position="315"/>
        <end position="343"/>
    </location>
</feature>
<sequence length="696" mass="76094">MEDSIQKFADFDESDSDSDDDSDIGNSNNTGRNTQATMEGSWAIDLDAGKDPLARLRRRSSLKPSKGKVIKDKQGGDNILQKSIRALRSFRIGPGDSIEEGENEDSRRNISADLTMSRSDGSQSSSMRSSSSRHFARGESDFSRSGFLRDSFSIDLFPENSQDSSDGDSIMRESERMRKRFSGPTVKEVFGFQSGYDDRGRRWTHRLVQGDEEIQRAKEIAGDTLSVADKAHNYALDKMNGKPLDLDLIVVAQGDSFRTKLEGFLDVSDSNPLANKTEGVASNGDSGDHWAKPIQDEPDYQVPKITFTADCIEEASEEEDEEVDDFTAGGDTTDSLSTDPSVGTNFSIEDIEYKSQVSSVLHMIERSASMRRTSSEAFEMEHYDSEEENNTEADTRTKRSEEEEEDNEEELARRTGADEEWKEAASVEAIADEPEEVTSTLKDAVPTSIDEERAAEEFKETESEDECEVGGVSTASSVDQKGDESLPSENQQAFKETKSEDEYKIDSVSTASSVKMEGDDVIRNENQEEFKESKSEDEYKIDGVSTASSDKPRDDSMPHENVDDFKETKSDDEYKIDGGSTSSSVDLQGDSVPISNVGPGSKSSNVSGSSNGTATLRSALTSKEGSHLRASVGLLRIADLSSGTRVAAKRSSTVQTLKRPMRGSIGLNSKASIAAARSVASPDRSTASSGDDDIWA</sequence>
<protein>
    <submittedName>
        <fullName evidence="2">Uncharacterized protein</fullName>
    </submittedName>
</protein>
<feature type="compositionally biased region" description="Low complexity" evidence="1">
    <location>
        <begin position="117"/>
        <end position="133"/>
    </location>
</feature>
<name>A0A7S1VK06_9STRA</name>
<dbReference type="AlphaFoldDB" id="A0A7S1VK06"/>
<feature type="compositionally biased region" description="Basic and acidic residues" evidence="1">
    <location>
        <begin position="410"/>
        <end position="425"/>
    </location>
</feature>
<feature type="region of interest" description="Disordered" evidence="1">
    <location>
        <begin position="1"/>
        <end position="44"/>
    </location>
</feature>
<feature type="compositionally biased region" description="Basic residues" evidence="1">
    <location>
        <begin position="56"/>
        <end position="68"/>
    </location>
</feature>
<evidence type="ECO:0000256" key="1">
    <source>
        <dbReference type="SAM" id="MobiDB-lite"/>
    </source>
</evidence>
<evidence type="ECO:0000313" key="2">
    <source>
        <dbReference type="EMBL" id="CAD9302541.1"/>
    </source>
</evidence>
<feature type="compositionally biased region" description="Polar residues" evidence="1">
    <location>
        <begin position="330"/>
        <end position="343"/>
    </location>
</feature>
<dbReference type="EMBL" id="HBGK01042902">
    <property type="protein sequence ID" value="CAD9302541.1"/>
    <property type="molecule type" value="Transcribed_RNA"/>
</dbReference>
<feature type="compositionally biased region" description="Acidic residues" evidence="1">
    <location>
        <begin position="315"/>
        <end position="325"/>
    </location>
</feature>
<feature type="compositionally biased region" description="Basic and acidic residues" evidence="1">
    <location>
        <begin position="495"/>
        <end position="505"/>
    </location>
</feature>
<organism evidence="2">
    <name type="scientific">Grammatophora oceanica</name>
    <dbReference type="NCBI Taxonomy" id="210454"/>
    <lineage>
        <taxon>Eukaryota</taxon>
        <taxon>Sar</taxon>
        <taxon>Stramenopiles</taxon>
        <taxon>Ochrophyta</taxon>
        <taxon>Bacillariophyta</taxon>
        <taxon>Fragilariophyceae</taxon>
        <taxon>Fragilariophycidae</taxon>
        <taxon>Rhabdonematales</taxon>
        <taxon>Grammatophoraceae</taxon>
        <taxon>Grammatophora</taxon>
    </lineage>
</organism>
<proteinExistence type="predicted"/>
<feature type="region of interest" description="Disordered" evidence="1">
    <location>
        <begin position="371"/>
        <end position="625"/>
    </location>
</feature>
<feature type="region of interest" description="Disordered" evidence="1">
    <location>
        <begin position="56"/>
        <end position="145"/>
    </location>
</feature>
<feature type="compositionally biased region" description="Basic and acidic residues" evidence="1">
    <location>
        <begin position="516"/>
        <end position="541"/>
    </location>
</feature>
<accession>A0A7S1VK06</accession>
<feature type="compositionally biased region" description="Polar residues" evidence="1">
    <location>
        <begin position="24"/>
        <end position="38"/>
    </location>
</feature>
<reference evidence="2" key="1">
    <citation type="submission" date="2021-01" db="EMBL/GenBank/DDBJ databases">
        <authorList>
            <person name="Corre E."/>
            <person name="Pelletier E."/>
            <person name="Niang G."/>
            <person name="Scheremetjew M."/>
            <person name="Finn R."/>
            <person name="Kale V."/>
            <person name="Holt S."/>
            <person name="Cochrane G."/>
            <person name="Meng A."/>
            <person name="Brown T."/>
            <person name="Cohen L."/>
        </authorList>
    </citation>
    <scope>NUCLEOTIDE SEQUENCE</scope>
    <source>
        <strain evidence="2">CCMP 410</strain>
    </source>
</reference>
<feature type="compositionally biased region" description="Acidic residues" evidence="1">
    <location>
        <begin position="11"/>
        <end position="23"/>
    </location>
</feature>
<feature type="compositionally biased region" description="Basic and acidic residues" evidence="1">
    <location>
        <begin position="550"/>
        <end position="576"/>
    </location>
</feature>
<feature type="region of interest" description="Disordered" evidence="1">
    <location>
        <begin position="660"/>
        <end position="696"/>
    </location>
</feature>
<feature type="compositionally biased region" description="Polar residues" evidence="1">
    <location>
        <begin position="613"/>
        <end position="623"/>
    </location>
</feature>